<evidence type="ECO:0000256" key="1">
    <source>
        <dbReference type="SAM" id="SignalP"/>
    </source>
</evidence>
<dbReference type="Proteomes" id="UP000023775">
    <property type="component" value="Unassembled WGS sequence"/>
</dbReference>
<evidence type="ECO:0000313" key="2">
    <source>
        <dbReference type="EMBL" id="ENY72947.1"/>
    </source>
</evidence>
<proteinExistence type="predicted"/>
<organism evidence="2 3">
    <name type="scientific">Aeromonas diversa CDC 2478-85</name>
    <dbReference type="NCBI Taxonomy" id="1268237"/>
    <lineage>
        <taxon>Bacteria</taxon>
        <taxon>Pseudomonadati</taxon>
        <taxon>Pseudomonadota</taxon>
        <taxon>Gammaproteobacteria</taxon>
        <taxon>Aeromonadales</taxon>
        <taxon>Aeromonadaceae</taxon>
        <taxon>Aeromonas</taxon>
    </lineage>
</organism>
<evidence type="ECO:0000313" key="3">
    <source>
        <dbReference type="Proteomes" id="UP000023775"/>
    </source>
</evidence>
<feature type="signal peptide" evidence="1">
    <location>
        <begin position="1"/>
        <end position="22"/>
    </location>
</feature>
<dbReference type="OrthoDB" id="9256060at2"/>
<gene>
    <name evidence="2" type="ORF">G114_05100</name>
</gene>
<feature type="chain" id="PRO_5004155363" evidence="1">
    <location>
        <begin position="23"/>
        <end position="127"/>
    </location>
</feature>
<protein>
    <submittedName>
        <fullName evidence="2">Uncharacterized protein</fullName>
    </submittedName>
</protein>
<dbReference type="PATRIC" id="fig|1268237.3.peg.1001"/>
<keyword evidence="1" id="KW-0732">Signal</keyword>
<name>N9VCH6_9GAMM</name>
<keyword evidence="3" id="KW-1185">Reference proteome</keyword>
<dbReference type="RefSeq" id="WP_005349329.1">
    <property type="nucleotide sequence ID" value="NZ_APVG01000009.1"/>
</dbReference>
<sequence length="127" mass="13661">MKLTKRVGLPAAAILMALTATAARAEEDAAPMPLVQLEVNTTSADTYLLYFGRAFTKMSKGVLEEYRWGGTSCGSRVLSDAEVALLQGALDNANVRVAFRYQEGQGATKCVVGFALVRKGFVEHESD</sequence>
<dbReference type="AlphaFoldDB" id="N9VCH6"/>
<reference evidence="2 3" key="1">
    <citation type="journal article" date="2013" name="Genome Announc.">
        <title>Draft Genome Sequence of the Aeromonas diversa Type Strain.</title>
        <authorList>
            <person name="Farfan M."/>
            <person name="Spataro N."/>
            <person name="Sanglas A."/>
            <person name="Albarral V."/>
            <person name="Loren J.G."/>
            <person name="Bosch E."/>
            <person name="Fuste M.C."/>
        </authorList>
    </citation>
    <scope>NUCLEOTIDE SEQUENCE [LARGE SCALE GENOMIC DNA]</scope>
    <source>
        <strain evidence="2 3">2478-85</strain>
    </source>
</reference>
<comment type="caution">
    <text evidence="2">The sequence shown here is derived from an EMBL/GenBank/DDBJ whole genome shotgun (WGS) entry which is preliminary data.</text>
</comment>
<dbReference type="EMBL" id="APVG01000009">
    <property type="protein sequence ID" value="ENY72947.1"/>
    <property type="molecule type" value="Genomic_DNA"/>
</dbReference>
<accession>N9VCH6</accession>